<gene>
    <name evidence="1" type="ORF">EVAR_76412_1</name>
</gene>
<evidence type="ECO:0000313" key="1">
    <source>
        <dbReference type="EMBL" id="GBP10580.1"/>
    </source>
</evidence>
<organism evidence="1 2">
    <name type="scientific">Eumeta variegata</name>
    <name type="common">Bagworm moth</name>
    <name type="synonym">Eumeta japonica</name>
    <dbReference type="NCBI Taxonomy" id="151549"/>
    <lineage>
        <taxon>Eukaryota</taxon>
        <taxon>Metazoa</taxon>
        <taxon>Ecdysozoa</taxon>
        <taxon>Arthropoda</taxon>
        <taxon>Hexapoda</taxon>
        <taxon>Insecta</taxon>
        <taxon>Pterygota</taxon>
        <taxon>Neoptera</taxon>
        <taxon>Endopterygota</taxon>
        <taxon>Lepidoptera</taxon>
        <taxon>Glossata</taxon>
        <taxon>Ditrysia</taxon>
        <taxon>Tineoidea</taxon>
        <taxon>Psychidae</taxon>
        <taxon>Oiketicinae</taxon>
        <taxon>Eumeta</taxon>
    </lineage>
</organism>
<reference evidence="1 2" key="1">
    <citation type="journal article" date="2019" name="Commun. Biol.">
        <title>The bagworm genome reveals a unique fibroin gene that provides high tensile strength.</title>
        <authorList>
            <person name="Kono N."/>
            <person name="Nakamura H."/>
            <person name="Ohtoshi R."/>
            <person name="Tomita M."/>
            <person name="Numata K."/>
            <person name="Arakawa K."/>
        </authorList>
    </citation>
    <scope>NUCLEOTIDE SEQUENCE [LARGE SCALE GENOMIC DNA]</scope>
</reference>
<dbReference type="Proteomes" id="UP000299102">
    <property type="component" value="Unassembled WGS sequence"/>
</dbReference>
<keyword evidence="2" id="KW-1185">Reference proteome</keyword>
<protein>
    <submittedName>
        <fullName evidence="1">Uncharacterized protein</fullName>
    </submittedName>
</protein>
<dbReference type="AlphaFoldDB" id="A0A4C1TAH8"/>
<proteinExistence type="predicted"/>
<sequence>MIHRKCTKSVDCQHDGTMKVEARKTFVCARSFAKKTDPNFSTACSITYELYPGGAAHASMNIILYEMHPPPSPSRRSRRGNTPLNVLRFFIIARFDPAWVKVMYLCFRIARSAIKYRERVTRPPALTQEPDERTTDA</sequence>
<dbReference type="EMBL" id="BGZK01000041">
    <property type="protein sequence ID" value="GBP10580.1"/>
    <property type="molecule type" value="Genomic_DNA"/>
</dbReference>
<comment type="caution">
    <text evidence="1">The sequence shown here is derived from an EMBL/GenBank/DDBJ whole genome shotgun (WGS) entry which is preliminary data.</text>
</comment>
<evidence type="ECO:0000313" key="2">
    <source>
        <dbReference type="Proteomes" id="UP000299102"/>
    </source>
</evidence>
<name>A0A4C1TAH8_EUMVA</name>
<accession>A0A4C1TAH8</accession>